<dbReference type="AlphaFoldDB" id="A0A1F4TNC8"/>
<dbReference type="InterPro" id="IPR006626">
    <property type="entry name" value="PbH1"/>
</dbReference>
<reference evidence="3 4" key="1">
    <citation type="journal article" date="2016" name="Nat. Commun.">
        <title>Thousands of microbial genomes shed light on interconnected biogeochemical processes in an aquifer system.</title>
        <authorList>
            <person name="Anantharaman K."/>
            <person name="Brown C.T."/>
            <person name="Hug L.A."/>
            <person name="Sharon I."/>
            <person name="Castelle C.J."/>
            <person name="Probst A.J."/>
            <person name="Thomas B.C."/>
            <person name="Singh A."/>
            <person name="Wilkins M.J."/>
            <person name="Karaoz U."/>
            <person name="Brodie E.L."/>
            <person name="Williams K.H."/>
            <person name="Hubbard S.S."/>
            <person name="Banfield J.F."/>
        </authorList>
    </citation>
    <scope>NUCLEOTIDE SEQUENCE [LARGE SCALE GENOMIC DNA]</scope>
</reference>
<evidence type="ECO:0000313" key="4">
    <source>
        <dbReference type="Proteomes" id="UP000177309"/>
    </source>
</evidence>
<dbReference type="EMBL" id="MEUI01000021">
    <property type="protein sequence ID" value="OGC34204.1"/>
    <property type="molecule type" value="Genomic_DNA"/>
</dbReference>
<dbReference type="InterPro" id="IPR011050">
    <property type="entry name" value="Pectin_lyase_fold/virulence"/>
</dbReference>
<keyword evidence="1" id="KW-0732">Signal</keyword>
<feature type="domain" description="DUF1565" evidence="2">
    <location>
        <begin position="36"/>
        <end position="247"/>
    </location>
</feature>
<protein>
    <recommendedName>
        <fullName evidence="2">DUF1565 domain-containing protein</fullName>
    </recommendedName>
</protein>
<feature type="signal peptide" evidence="1">
    <location>
        <begin position="1"/>
        <end position="25"/>
    </location>
</feature>
<evidence type="ECO:0000259" key="2">
    <source>
        <dbReference type="Pfam" id="PF07602"/>
    </source>
</evidence>
<evidence type="ECO:0000313" key="3">
    <source>
        <dbReference type="EMBL" id="OGC34204.1"/>
    </source>
</evidence>
<sequence>MKKCLPRLVIVVCFGLFFLLSSAYAATYYVDGSVTTGNITGDGSAGNPWQTITYALTQTSTGDIVSVTAGKYTAGMIGSSESFPINIPAYVHLKSPDQAEINAESNNATVVILSNNSTLENFTVHSALGSTANGAVHLAGTGYVLSNSISAEAQYACAVYITSEADSSLVSNNWLYTNTNGGAGSILKTGRGVHVHTNATNITIQGNTIETYAAGVYIDSGSNATIANNLIYGTSQSGAGVGVGINAYGNVTSSSNEVRYFSSGIACQTAGLTITVESSSLLLNQVGVWSSDGTWDITNTIIAGNKTQATDINNAGFWGSGGTVNVNYSNVIGVRTDTAYPSWVTTGSGTISALARFADPNSNNYYLSSNSPCLGSGTPEGINMGRYGLWGNGPIVYILVPNGGEEWVAGANHNITWYASDESGIDGINLYYSIDNGSSYTLITNESNSGSYTWTVANSPTDEAKIKIEAISGANTSSDESDATFTIIAGAGPTVGSITLKDIGTGNTTYSNNQIVSVEVSSATGSPTQMIASEEASFTNASWQTYSATFEYTVSSGDGTKTVYYKVRDASLTVSSTVSASIILDTSSPAVILYQPNGGESLTGGSSYSITWEAIDAVSSQAAISINLKYSTNAGSSWSSIASAQTNNGSYSWTVPSANSSLCRVSIEAIDQAGNIGYDSSVSNFTITSEDTSPSIAININGVTIKNNDYIPVRPTFVAVITDSSSVDTSSIIMTLDGASVSPTVTLISSTTVEASYAPTADLANESIMTHAITVEAGDLIGNTATKEISGLKVSNASARVVGNVLAYPTKFNPPVDLTCTISYTLSANANITIYIIGPVGTVEWTNKINSGAQGGRAGYNAVPFNGISDLSGTYLGNGIYPIKITSGTQAIGTGYIVIFM</sequence>
<dbReference type="InterPro" id="IPR012334">
    <property type="entry name" value="Pectin_lyas_fold"/>
</dbReference>
<dbReference type="SMART" id="SM00710">
    <property type="entry name" value="PbH1"/>
    <property type="match status" value="5"/>
</dbReference>
<gene>
    <name evidence="3" type="ORF">A2462_08255</name>
</gene>
<dbReference type="Pfam" id="PF07602">
    <property type="entry name" value="DUF1565"/>
    <property type="match status" value="1"/>
</dbReference>
<evidence type="ECO:0000256" key="1">
    <source>
        <dbReference type="SAM" id="SignalP"/>
    </source>
</evidence>
<dbReference type="Proteomes" id="UP000177309">
    <property type="component" value="Unassembled WGS sequence"/>
</dbReference>
<proteinExistence type="predicted"/>
<comment type="caution">
    <text evidence="3">The sequence shown here is derived from an EMBL/GenBank/DDBJ whole genome shotgun (WGS) entry which is preliminary data.</text>
</comment>
<dbReference type="SUPFAM" id="SSF51126">
    <property type="entry name" value="Pectin lyase-like"/>
    <property type="match status" value="1"/>
</dbReference>
<name>A0A1F4TNC8_UNCSA</name>
<feature type="chain" id="PRO_5009514625" description="DUF1565 domain-containing protein" evidence="1">
    <location>
        <begin position="26"/>
        <end position="901"/>
    </location>
</feature>
<organism evidence="3 4">
    <name type="scientific">candidate division WOR-1 bacterium RIFOXYC2_FULL_41_25</name>
    <dbReference type="NCBI Taxonomy" id="1802586"/>
    <lineage>
        <taxon>Bacteria</taxon>
        <taxon>Bacillati</taxon>
        <taxon>Saganbacteria</taxon>
    </lineage>
</organism>
<accession>A0A1F4TNC8</accession>
<dbReference type="Gene3D" id="2.60.40.10">
    <property type="entry name" value="Immunoglobulins"/>
    <property type="match status" value="1"/>
</dbReference>
<dbReference type="InterPro" id="IPR013783">
    <property type="entry name" value="Ig-like_fold"/>
</dbReference>
<dbReference type="InterPro" id="IPR011459">
    <property type="entry name" value="DUF1565"/>
</dbReference>
<dbReference type="Gene3D" id="2.160.20.10">
    <property type="entry name" value="Single-stranded right-handed beta-helix, Pectin lyase-like"/>
    <property type="match status" value="1"/>
</dbReference>